<evidence type="ECO:0000313" key="2">
    <source>
        <dbReference type="Proteomes" id="UP000265520"/>
    </source>
</evidence>
<evidence type="ECO:0000313" key="1">
    <source>
        <dbReference type="EMBL" id="MCI17019.1"/>
    </source>
</evidence>
<name>A0A392PZM5_9FABA</name>
<dbReference type="Proteomes" id="UP000265520">
    <property type="component" value="Unassembled WGS sequence"/>
</dbReference>
<protein>
    <submittedName>
        <fullName evidence="1">F-box/LRR-repeat protein</fullName>
    </submittedName>
</protein>
<sequence length="58" mass="6459">MSIALPKLRKINLSGHAFYNINNSSLLLHLCKNCEFLQEVVMLTCNLTPDGIASAIRQ</sequence>
<reference evidence="1 2" key="1">
    <citation type="journal article" date="2018" name="Front. Plant Sci.">
        <title>Red Clover (Trifolium pratense) and Zigzag Clover (T. medium) - A Picture of Genomic Similarities and Differences.</title>
        <authorList>
            <person name="Dluhosova J."/>
            <person name="Istvanek J."/>
            <person name="Nedelnik J."/>
            <person name="Repkova J."/>
        </authorList>
    </citation>
    <scope>NUCLEOTIDE SEQUENCE [LARGE SCALE GENOMIC DNA]</scope>
    <source>
        <strain evidence="2">cv. 10/8</strain>
        <tissue evidence="1">Leaf</tissue>
    </source>
</reference>
<keyword evidence="2" id="KW-1185">Reference proteome</keyword>
<comment type="caution">
    <text evidence="1">The sequence shown here is derived from an EMBL/GenBank/DDBJ whole genome shotgun (WGS) entry which is preliminary data.</text>
</comment>
<dbReference type="AlphaFoldDB" id="A0A392PZM5"/>
<feature type="non-terminal residue" evidence="1">
    <location>
        <position position="58"/>
    </location>
</feature>
<proteinExistence type="predicted"/>
<dbReference type="EMBL" id="LXQA010103507">
    <property type="protein sequence ID" value="MCI17019.1"/>
    <property type="molecule type" value="Genomic_DNA"/>
</dbReference>
<accession>A0A392PZM5</accession>
<organism evidence="1 2">
    <name type="scientific">Trifolium medium</name>
    <dbReference type="NCBI Taxonomy" id="97028"/>
    <lineage>
        <taxon>Eukaryota</taxon>
        <taxon>Viridiplantae</taxon>
        <taxon>Streptophyta</taxon>
        <taxon>Embryophyta</taxon>
        <taxon>Tracheophyta</taxon>
        <taxon>Spermatophyta</taxon>
        <taxon>Magnoliopsida</taxon>
        <taxon>eudicotyledons</taxon>
        <taxon>Gunneridae</taxon>
        <taxon>Pentapetalae</taxon>
        <taxon>rosids</taxon>
        <taxon>fabids</taxon>
        <taxon>Fabales</taxon>
        <taxon>Fabaceae</taxon>
        <taxon>Papilionoideae</taxon>
        <taxon>50 kb inversion clade</taxon>
        <taxon>NPAAA clade</taxon>
        <taxon>Hologalegina</taxon>
        <taxon>IRL clade</taxon>
        <taxon>Trifolieae</taxon>
        <taxon>Trifolium</taxon>
    </lineage>
</organism>